<gene>
    <name evidence="2" type="ordered locus">AciX9_3356</name>
</gene>
<feature type="transmembrane region" description="Helical" evidence="1">
    <location>
        <begin position="12"/>
        <end position="30"/>
    </location>
</feature>
<protein>
    <submittedName>
        <fullName evidence="2">Uncharacterized protein</fullName>
    </submittedName>
</protein>
<sequence>MPMLAMSLSHQFAYLMLLALPIACASWTVTHEEVFREPREYCKDRSQNCKPLVARKFFYLFTCEYCFSHYVTAFFLILTQFQMLYDGWRGYLIAWFALVWVANVYMSIFNRLRLEIKHENVVIATETAVQKRVEAEIPNSPVV</sequence>
<dbReference type="HOGENOM" id="CLU_1842161_0_0_0"/>
<feature type="transmembrane region" description="Helical" evidence="1">
    <location>
        <begin position="57"/>
        <end position="78"/>
    </location>
</feature>
<keyword evidence="1" id="KW-0472">Membrane</keyword>
<dbReference type="Proteomes" id="UP000000343">
    <property type="component" value="Chromosome"/>
</dbReference>
<dbReference type="eggNOG" id="ENOG5032CJG">
    <property type="taxonomic scope" value="Bacteria"/>
</dbReference>
<keyword evidence="3" id="KW-1185">Reference proteome</keyword>
<dbReference type="EMBL" id="CP002480">
    <property type="protein sequence ID" value="ADW70364.1"/>
    <property type="molecule type" value="Genomic_DNA"/>
</dbReference>
<keyword evidence="1" id="KW-0812">Transmembrane</keyword>
<evidence type="ECO:0000256" key="1">
    <source>
        <dbReference type="SAM" id="Phobius"/>
    </source>
</evidence>
<reference evidence="3" key="1">
    <citation type="submission" date="2011-01" db="EMBL/GenBank/DDBJ databases">
        <title>Complete sequence of chromosome of Acidobacterium sp. MP5ACTX9.</title>
        <authorList>
            <consortium name="US DOE Joint Genome Institute"/>
            <person name="Lucas S."/>
            <person name="Copeland A."/>
            <person name="Lapidus A."/>
            <person name="Cheng J.-F."/>
            <person name="Goodwin L."/>
            <person name="Pitluck S."/>
            <person name="Teshima H."/>
            <person name="Detter J.C."/>
            <person name="Han C."/>
            <person name="Tapia R."/>
            <person name="Land M."/>
            <person name="Hauser L."/>
            <person name="Kyrpides N."/>
            <person name="Ivanova N."/>
            <person name="Ovchinnikova G."/>
            <person name="Pagani I."/>
            <person name="Rawat S.R."/>
            <person name="Mannisto M."/>
            <person name="Haggblom M.M."/>
            <person name="Woyke T."/>
        </authorList>
    </citation>
    <scope>NUCLEOTIDE SEQUENCE [LARGE SCALE GENOMIC DNA]</scope>
    <source>
        <strain evidence="3">MP5ACTX9</strain>
    </source>
</reference>
<dbReference type="STRING" id="1198114.AciX9_3356"/>
<accession>E8X2R7</accession>
<evidence type="ECO:0000313" key="2">
    <source>
        <dbReference type="EMBL" id="ADW70364.1"/>
    </source>
</evidence>
<organism evidence="3">
    <name type="scientific">Granulicella tundricola (strain ATCC BAA-1859 / DSM 23138 / MP5ACTX9)</name>
    <dbReference type="NCBI Taxonomy" id="1198114"/>
    <lineage>
        <taxon>Bacteria</taxon>
        <taxon>Pseudomonadati</taxon>
        <taxon>Acidobacteriota</taxon>
        <taxon>Terriglobia</taxon>
        <taxon>Terriglobales</taxon>
        <taxon>Acidobacteriaceae</taxon>
        <taxon>Granulicella</taxon>
    </lineage>
</organism>
<name>E8X2R7_GRATM</name>
<dbReference type="RefSeq" id="WP_013581676.1">
    <property type="nucleotide sequence ID" value="NC_015064.1"/>
</dbReference>
<keyword evidence="1" id="KW-1133">Transmembrane helix</keyword>
<dbReference type="PaxDb" id="1198114-AciX9_3356"/>
<dbReference type="KEGG" id="acm:AciX9_3356"/>
<dbReference type="AlphaFoldDB" id="E8X2R7"/>
<feature type="transmembrane region" description="Helical" evidence="1">
    <location>
        <begin position="90"/>
        <end position="109"/>
    </location>
</feature>
<proteinExistence type="predicted"/>
<evidence type="ECO:0000313" key="3">
    <source>
        <dbReference type="Proteomes" id="UP000000343"/>
    </source>
</evidence>